<dbReference type="SFLD" id="SFLDG01129">
    <property type="entry name" value="C1.5:_HAD__Beta-PGM__Phosphata"/>
    <property type="match status" value="1"/>
</dbReference>
<dbReference type="RefSeq" id="WP_015608152.1">
    <property type="nucleotide sequence ID" value="NC_021177.1"/>
</dbReference>
<dbReference type="KEGG" id="sfi:SFUL_1814"/>
<dbReference type="PANTHER" id="PTHR43434:SF1">
    <property type="entry name" value="PHOSPHOGLYCOLATE PHOSPHATASE"/>
    <property type="match status" value="1"/>
</dbReference>
<dbReference type="GO" id="GO:0006281">
    <property type="term" value="P:DNA repair"/>
    <property type="evidence" value="ECO:0007669"/>
    <property type="project" value="TreeGrafter"/>
</dbReference>
<accession>N0CUR6</accession>
<evidence type="ECO:0000313" key="1">
    <source>
        <dbReference type="EMBL" id="AGK76782.1"/>
    </source>
</evidence>
<dbReference type="GO" id="GO:0008967">
    <property type="term" value="F:phosphoglycolate phosphatase activity"/>
    <property type="evidence" value="ECO:0007669"/>
    <property type="project" value="TreeGrafter"/>
</dbReference>
<name>N0CUR6_STRMI</name>
<dbReference type="EMBL" id="CP005080">
    <property type="protein sequence ID" value="AGK76782.1"/>
    <property type="molecule type" value="Genomic_DNA"/>
</dbReference>
<evidence type="ECO:0000313" key="2">
    <source>
        <dbReference type="Proteomes" id="UP000013304"/>
    </source>
</evidence>
<dbReference type="InterPro" id="IPR036412">
    <property type="entry name" value="HAD-like_sf"/>
</dbReference>
<dbReference type="InterPro" id="IPR050155">
    <property type="entry name" value="HAD-like_hydrolase_sf"/>
</dbReference>
<keyword evidence="1" id="KW-0378">Hydrolase</keyword>
<dbReference type="Proteomes" id="UP000013304">
    <property type="component" value="Chromosome"/>
</dbReference>
<dbReference type="PANTHER" id="PTHR43434">
    <property type="entry name" value="PHOSPHOGLYCOLATE PHOSPHATASE"/>
    <property type="match status" value="1"/>
</dbReference>
<dbReference type="CDD" id="cd01427">
    <property type="entry name" value="HAD_like"/>
    <property type="match status" value="1"/>
</dbReference>
<dbReference type="AlphaFoldDB" id="N0CUR6"/>
<organism evidence="1 2">
    <name type="scientific">Streptomyces microflavus DSM 40593</name>
    <dbReference type="NCBI Taxonomy" id="1303692"/>
    <lineage>
        <taxon>Bacteria</taxon>
        <taxon>Bacillati</taxon>
        <taxon>Actinomycetota</taxon>
        <taxon>Actinomycetes</taxon>
        <taxon>Kitasatosporales</taxon>
        <taxon>Streptomycetaceae</taxon>
        <taxon>Streptomyces</taxon>
    </lineage>
</organism>
<dbReference type="eggNOG" id="COG0637">
    <property type="taxonomic scope" value="Bacteria"/>
</dbReference>
<protein>
    <submittedName>
        <fullName evidence="1">Haloacid dehalogenase domain-containing protein hydrolase</fullName>
    </submittedName>
</protein>
<gene>
    <name evidence="1" type="ORF">SFUL_1814</name>
</gene>
<dbReference type="Gene3D" id="1.20.120.710">
    <property type="entry name" value="Haloacid dehalogenase hydrolase-like domain"/>
    <property type="match status" value="1"/>
</dbReference>
<dbReference type="HOGENOM" id="CLU_1000167_0_0_11"/>
<sequence>MVDMPNTPRVSLLVTDLDNTLWDWFEAWHSSFSAMLRRLSQLSEVPQRQLEREIQMVHRRRGTSEYSYLLNELPSLLRRNPHSQPLKVYDDAIHVLNRERLRSTKLYSGVLATLRELRRRKIPVVAYTESVAYWSEWRIRRTGLDGLIKVMYSSPDHDFPLGVSAHDLRTQPPDTYGLKVTTHKRVPPGILKPNTDVLKSILADFSVPPKGAVYVGDSLMKDVAMAQELGVYDVYAQYGASQDREGYDLLRRVSHWTQQDIERERELSAQPTITPSYVLSEGFSQLLSMFDFAEA</sequence>
<dbReference type="Pfam" id="PF00702">
    <property type="entry name" value="Hydrolase"/>
    <property type="match status" value="1"/>
</dbReference>
<dbReference type="SFLD" id="SFLDS00003">
    <property type="entry name" value="Haloacid_Dehalogenase"/>
    <property type="match status" value="1"/>
</dbReference>
<dbReference type="InterPro" id="IPR023214">
    <property type="entry name" value="HAD_sf"/>
</dbReference>
<dbReference type="SUPFAM" id="SSF56784">
    <property type="entry name" value="HAD-like"/>
    <property type="match status" value="1"/>
</dbReference>
<dbReference type="Gene3D" id="3.40.50.1000">
    <property type="entry name" value="HAD superfamily/HAD-like"/>
    <property type="match status" value="2"/>
</dbReference>
<proteinExistence type="predicted"/>
<reference evidence="1 2" key="1">
    <citation type="submission" date="2013-04" db="EMBL/GenBank/DDBJ databases">
        <title>Complete genome sequence of Streptomyces fulvissimus.</title>
        <authorList>
            <person name="Myronovskyi M."/>
            <person name="Tokovenko B."/>
            <person name="Manderscheid N."/>
            <person name="Petzke L."/>
            <person name="Luzhetskyy A."/>
        </authorList>
    </citation>
    <scope>NUCLEOTIDE SEQUENCE [LARGE SCALE GENOMIC DNA]</scope>
    <source>
        <strain evidence="1 2">DSM 40593</strain>
    </source>
</reference>